<proteinExistence type="predicted"/>
<organism evidence="1 2">
    <name type="scientific">Daphnia magna</name>
    <dbReference type="NCBI Taxonomy" id="35525"/>
    <lineage>
        <taxon>Eukaryota</taxon>
        <taxon>Metazoa</taxon>
        <taxon>Ecdysozoa</taxon>
        <taxon>Arthropoda</taxon>
        <taxon>Crustacea</taxon>
        <taxon>Branchiopoda</taxon>
        <taxon>Diplostraca</taxon>
        <taxon>Cladocera</taxon>
        <taxon>Anomopoda</taxon>
        <taxon>Daphniidae</taxon>
        <taxon>Daphnia</taxon>
    </lineage>
</organism>
<dbReference type="Proteomes" id="UP001234178">
    <property type="component" value="Unassembled WGS sequence"/>
</dbReference>
<reference evidence="1 2" key="1">
    <citation type="journal article" date="2023" name="Nucleic Acids Res.">
        <title>The hologenome of Daphnia magna reveals possible DNA methylation and microbiome-mediated evolution of the host genome.</title>
        <authorList>
            <person name="Chaturvedi A."/>
            <person name="Li X."/>
            <person name="Dhandapani V."/>
            <person name="Marshall H."/>
            <person name="Kissane S."/>
            <person name="Cuenca-Cambronero M."/>
            <person name="Asole G."/>
            <person name="Calvet F."/>
            <person name="Ruiz-Romero M."/>
            <person name="Marangio P."/>
            <person name="Guigo R."/>
            <person name="Rago D."/>
            <person name="Mirbahai L."/>
            <person name="Eastwood N."/>
            <person name="Colbourne J.K."/>
            <person name="Zhou J."/>
            <person name="Mallon E."/>
            <person name="Orsini L."/>
        </authorList>
    </citation>
    <scope>NUCLEOTIDE SEQUENCE [LARGE SCALE GENOMIC DNA]</scope>
    <source>
        <strain evidence="1">LRV0_1</strain>
    </source>
</reference>
<sequence>MGDLADIVHGHGRGEAGYKEVLQRLKSTCGSRKVIRAAHLRELDQIEAPRNDHNLSNALLSVYEPISSTCRLLLTDRLAWNNGWGAEIDHRNINDFGRWLTAKTMAYQNAYAIADEQQRLANGVNRNECPQSSQVPNRFLQQQQKRNVLAYHVASAGQREK</sequence>
<keyword evidence="2" id="KW-1185">Reference proteome</keyword>
<dbReference type="EMBL" id="JAOYFB010000040">
    <property type="protein sequence ID" value="KAK4037445.1"/>
    <property type="molecule type" value="Genomic_DNA"/>
</dbReference>
<evidence type="ECO:0000313" key="1">
    <source>
        <dbReference type="EMBL" id="KAK4037445.1"/>
    </source>
</evidence>
<name>A0ABR0B6Y9_9CRUS</name>
<comment type="caution">
    <text evidence="1">The sequence shown here is derived from an EMBL/GenBank/DDBJ whole genome shotgun (WGS) entry which is preliminary data.</text>
</comment>
<accession>A0ABR0B6Y9</accession>
<protein>
    <submittedName>
        <fullName evidence="1">Uncharacterized protein</fullName>
    </submittedName>
</protein>
<evidence type="ECO:0000313" key="2">
    <source>
        <dbReference type="Proteomes" id="UP001234178"/>
    </source>
</evidence>
<gene>
    <name evidence="1" type="ORF">OUZ56_029478</name>
</gene>